<comment type="caution">
    <text evidence="4">The sequence shown here is derived from an EMBL/GenBank/DDBJ whole genome shotgun (WGS) entry which is preliminary data.</text>
</comment>
<evidence type="ECO:0000256" key="1">
    <source>
        <dbReference type="ARBA" id="ARBA00010759"/>
    </source>
</evidence>
<dbReference type="AlphaFoldDB" id="A0A4R5VI14"/>
<dbReference type="PRINTS" id="PR01576">
    <property type="entry name" value="PDEFORMYLASE"/>
</dbReference>
<keyword evidence="6" id="KW-1185">Reference proteome</keyword>
<accession>A0A4R5VI14</accession>
<comment type="similarity">
    <text evidence="1 2">Belongs to the polypeptide deformylase family.</text>
</comment>
<reference evidence="4 5" key="1">
    <citation type="submission" date="2019-03" db="EMBL/GenBank/DDBJ databases">
        <title>Bacillus niacini sp. nov. a Nicotinate-Metabolizing Mesophile Isolated from Soil.</title>
        <authorList>
            <person name="Zhang G."/>
        </authorList>
    </citation>
    <scope>NUCLEOTIDE SEQUENCE [LARGE SCALE GENOMIC DNA]</scope>
    <source>
        <strain evidence="4 5">WN066</strain>
    </source>
</reference>
<organism evidence="4 5">
    <name type="scientific">Bacillus salipaludis</name>
    <dbReference type="NCBI Taxonomy" id="2547811"/>
    <lineage>
        <taxon>Bacteria</taxon>
        <taxon>Bacillati</taxon>
        <taxon>Bacillota</taxon>
        <taxon>Bacilli</taxon>
        <taxon>Bacillales</taxon>
        <taxon>Bacillaceae</taxon>
        <taxon>Bacillus</taxon>
    </lineage>
</organism>
<dbReference type="GO" id="GO:0042586">
    <property type="term" value="F:peptide deformylase activity"/>
    <property type="evidence" value="ECO:0007669"/>
    <property type="project" value="UniProtKB-UniRule"/>
</dbReference>
<feature type="binding site" evidence="2">
    <location>
        <position position="131"/>
    </location>
    <ligand>
        <name>Fe cation</name>
        <dbReference type="ChEBI" id="CHEBI:24875"/>
    </ligand>
</feature>
<sequence>MFSILTFPNPILFQKAIDVEHIYSVTPLLNEMKTFVENSPHVLGISLPQVGVSKRAFVARFTTGTEILINPNFYILDPTPNSLPSGEGCISLPGIIGIVPRYLIIRISYLSIFGERIFREMGGMDSIIFQHEFDHLEGILFTSKTLQAF</sequence>
<dbReference type="EMBL" id="SMYO01000058">
    <property type="protein sequence ID" value="TDK54068.1"/>
    <property type="molecule type" value="Genomic_DNA"/>
</dbReference>
<feature type="binding site" evidence="2">
    <location>
        <position position="135"/>
    </location>
    <ligand>
        <name>Fe cation</name>
        <dbReference type="ChEBI" id="CHEBI:24875"/>
    </ligand>
</feature>
<evidence type="ECO:0000313" key="3">
    <source>
        <dbReference type="EMBL" id="MDQ6596396.1"/>
    </source>
</evidence>
<dbReference type="PANTHER" id="PTHR10458:SF22">
    <property type="entry name" value="PEPTIDE DEFORMYLASE"/>
    <property type="match status" value="1"/>
</dbReference>
<dbReference type="Pfam" id="PF01327">
    <property type="entry name" value="Pep_deformylase"/>
    <property type="match status" value="1"/>
</dbReference>
<comment type="function">
    <text evidence="2">Removes the formyl group from the N-terminal Met of newly synthesized proteins. Requires at least a dipeptide for an efficient rate of reaction. N-terminal L-methionine is a prerequisite for activity but the enzyme has broad specificity at other positions.</text>
</comment>
<feature type="binding site" evidence="2">
    <location>
        <position position="89"/>
    </location>
    <ligand>
        <name>Fe cation</name>
        <dbReference type="ChEBI" id="CHEBI:24875"/>
    </ligand>
</feature>
<dbReference type="CDD" id="cd00487">
    <property type="entry name" value="Pep_deformylase"/>
    <property type="match status" value="1"/>
</dbReference>
<keyword evidence="2" id="KW-0648">Protein biosynthesis</keyword>
<evidence type="ECO:0000313" key="5">
    <source>
        <dbReference type="Proteomes" id="UP000295132"/>
    </source>
</evidence>
<gene>
    <name evidence="2" type="primary">def</name>
    <name evidence="4" type="ORF">E2K98_29805</name>
    <name evidence="3" type="ORF">RCG21_08385</name>
</gene>
<dbReference type="GO" id="GO:0046872">
    <property type="term" value="F:metal ion binding"/>
    <property type="evidence" value="ECO:0007669"/>
    <property type="project" value="UniProtKB-KW"/>
</dbReference>
<dbReference type="GO" id="GO:0006412">
    <property type="term" value="P:translation"/>
    <property type="evidence" value="ECO:0007669"/>
    <property type="project" value="UniProtKB-UniRule"/>
</dbReference>
<dbReference type="PIRSF" id="PIRSF004749">
    <property type="entry name" value="Pep_def"/>
    <property type="match status" value="1"/>
</dbReference>
<dbReference type="HAMAP" id="MF_00163">
    <property type="entry name" value="Pep_deformylase"/>
    <property type="match status" value="1"/>
</dbReference>
<evidence type="ECO:0000256" key="2">
    <source>
        <dbReference type="HAMAP-Rule" id="MF_00163"/>
    </source>
</evidence>
<protein>
    <recommendedName>
        <fullName evidence="2">Peptide deformylase</fullName>
        <shortName evidence="2">PDF</shortName>
        <ecNumber evidence="2">3.5.1.88</ecNumber>
    </recommendedName>
    <alternativeName>
        <fullName evidence="2">Polypeptide deformylase</fullName>
    </alternativeName>
</protein>
<dbReference type="InterPro" id="IPR023635">
    <property type="entry name" value="Peptide_deformylase"/>
</dbReference>
<evidence type="ECO:0000313" key="4">
    <source>
        <dbReference type="EMBL" id="TDK54068.1"/>
    </source>
</evidence>
<keyword evidence="2" id="KW-0408">Iron</keyword>
<evidence type="ECO:0000313" key="6">
    <source>
        <dbReference type="Proteomes" id="UP001178888"/>
    </source>
</evidence>
<dbReference type="SUPFAM" id="SSF56420">
    <property type="entry name" value="Peptide deformylase"/>
    <property type="match status" value="1"/>
</dbReference>
<keyword evidence="2" id="KW-0479">Metal-binding</keyword>
<reference evidence="3" key="2">
    <citation type="submission" date="2023-08" db="EMBL/GenBank/DDBJ databases">
        <title>Nitrogen cycling bacteria in agricultural field soils.</title>
        <authorList>
            <person name="Jang J."/>
        </authorList>
    </citation>
    <scope>NUCLEOTIDE SEQUENCE</scope>
    <source>
        <strain evidence="3">PS3-36</strain>
    </source>
</reference>
<comment type="catalytic activity">
    <reaction evidence="2">
        <text>N-terminal N-formyl-L-methionyl-[peptide] + H2O = N-terminal L-methionyl-[peptide] + formate</text>
        <dbReference type="Rhea" id="RHEA:24420"/>
        <dbReference type="Rhea" id="RHEA-COMP:10639"/>
        <dbReference type="Rhea" id="RHEA-COMP:10640"/>
        <dbReference type="ChEBI" id="CHEBI:15377"/>
        <dbReference type="ChEBI" id="CHEBI:15740"/>
        <dbReference type="ChEBI" id="CHEBI:49298"/>
        <dbReference type="ChEBI" id="CHEBI:64731"/>
        <dbReference type="EC" id="3.5.1.88"/>
    </reaction>
</comment>
<name>A0A4R5VI14_9BACI</name>
<dbReference type="EMBL" id="JAVGVR010000001">
    <property type="protein sequence ID" value="MDQ6596396.1"/>
    <property type="molecule type" value="Genomic_DNA"/>
</dbReference>
<comment type="cofactor">
    <cofactor evidence="2">
        <name>Fe(2+)</name>
        <dbReference type="ChEBI" id="CHEBI:29033"/>
    </cofactor>
    <text evidence="2">Binds 1 Fe(2+) ion.</text>
</comment>
<dbReference type="InterPro" id="IPR036821">
    <property type="entry name" value="Peptide_deformylase_sf"/>
</dbReference>
<dbReference type="EC" id="3.5.1.88" evidence="2"/>
<feature type="active site" evidence="2">
    <location>
        <position position="132"/>
    </location>
</feature>
<dbReference type="Proteomes" id="UP000295132">
    <property type="component" value="Unassembled WGS sequence"/>
</dbReference>
<proteinExistence type="inferred from homology"/>
<dbReference type="Proteomes" id="UP001178888">
    <property type="component" value="Unassembled WGS sequence"/>
</dbReference>
<dbReference type="PANTHER" id="PTHR10458">
    <property type="entry name" value="PEPTIDE DEFORMYLASE"/>
    <property type="match status" value="1"/>
</dbReference>
<dbReference type="Gene3D" id="3.90.45.10">
    <property type="entry name" value="Peptide deformylase"/>
    <property type="match status" value="1"/>
</dbReference>
<dbReference type="RefSeq" id="WP_133340571.1">
    <property type="nucleotide sequence ID" value="NZ_JAVGVR010000001.1"/>
</dbReference>
<keyword evidence="2" id="KW-0378">Hydrolase</keyword>